<proteinExistence type="predicted"/>
<protein>
    <submittedName>
        <fullName evidence="1">Uncharacterized protein</fullName>
    </submittedName>
</protein>
<dbReference type="OrthoDB" id="582963at2"/>
<dbReference type="Proteomes" id="UP000032452">
    <property type="component" value="Unassembled WGS sequence"/>
</dbReference>
<accession>A0A0D8ZV14</accession>
<dbReference type="EMBL" id="JYON01000007">
    <property type="protein sequence ID" value="KJH72202.1"/>
    <property type="molecule type" value="Genomic_DNA"/>
</dbReference>
<reference evidence="1 2" key="1">
    <citation type="submission" date="2015-02" db="EMBL/GenBank/DDBJ databases">
        <title>Draft genome of a novel marine cyanobacterium (Chroococcales) isolated from South Atlantic Ocean.</title>
        <authorList>
            <person name="Rigonato J."/>
            <person name="Alvarenga D.O."/>
            <person name="Branco L.H."/>
            <person name="Varani A.M."/>
            <person name="Brandini F.P."/>
            <person name="Fiore M.F."/>
        </authorList>
    </citation>
    <scope>NUCLEOTIDE SEQUENCE [LARGE SCALE GENOMIC DNA]</scope>
    <source>
        <strain evidence="1 2">CENA595</strain>
    </source>
</reference>
<gene>
    <name evidence="1" type="ORF">UH38_09075</name>
</gene>
<dbReference type="RefSeq" id="WP_045054328.1">
    <property type="nucleotide sequence ID" value="NZ_CAWMDP010000040.1"/>
</dbReference>
<evidence type="ECO:0000313" key="2">
    <source>
        <dbReference type="Proteomes" id="UP000032452"/>
    </source>
</evidence>
<keyword evidence="2" id="KW-1185">Reference proteome</keyword>
<name>A0A0D8ZV14_9CYAN</name>
<evidence type="ECO:0000313" key="1">
    <source>
        <dbReference type="EMBL" id="KJH72202.1"/>
    </source>
</evidence>
<dbReference type="STRING" id="1618023.UH38_09075"/>
<sequence length="279" mass="32086">MALPEPFSDIEHLQLVVRRYLNKQIRADFKDIFGDGDTWEPEVGTTRGAMLRALLHEDSDPIAVTTVRMMLYYFTFGKARDLQTPVYGIPTTFYQQEALVHIPQITLHFKEDLEDVEPGYSPVVGEIAFRVSGETHETITETKLRVLAQRVKTNFGANNGFVWRKGKVKCNYSDRSKPYFLQILSRDVTQGKRVIEQVLDIQTDTPDWKYLNVRENQEASQAYPTIPPNKRILGSSRRLPRRRPIADVRFVKAECHIYGMPVPVILYDRTSINGKALVK</sequence>
<organism evidence="1 2">
    <name type="scientific">Aliterella atlantica CENA595</name>
    <dbReference type="NCBI Taxonomy" id="1618023"/>
    <lineage>
        <taxon>Bacteria</taxon>
        <taxon>Bacillati</taxon>
        <taxon>Cyanobacteriota</taxon>
        <taxon>Cyanophyceae</taxon>
        <taxon>Chroococcidiopsidales</taxon>
        <taxon>Aliterellaceae</taxon>
        <taxon>Aliterella</taxon>
    </lineage>
</organism>
<comment type="caution">
    <text evidence="1">The sequence shown here is derived from an EMBL/GenBank/DDBJ whole genome shotgun (WGS) entry which is preliminary data.</text>
</comment>
<dbReference type="AlphaFoldDB" id="A0A0D8ZV14"/>